<sequence length="349" mass="39311">MQSILLDALANSGAKAAPITNQHAQAIVDKHIGSSSRVAHIEELSSDSFSALTPTKSHVIRLTDGVSYILKTVSSTKSLVYQTNSLQHEHALGQLLSQQSDIPQPKIIALDTSTFIVPFPYLLLAHPQGIPLSLARSSGRLTPRQSLLLDLRLGSLYKSIHDKVQNDWFGLPSQANDELYSWQEAFTWQLEGLLNELHEAGEDFPYEDLRRYLSRAIGFFLFDDCEVPSLISFLGDEDSIFIDFDLDSPSSQDEIPVTSLYSLSHALWGDPLLETMFLNPSDAFLEGYGQNLTIFARQKTKRIWYTLFLALIVIVHDRRSEDAYQGNKVEWARETLRKCTVELKYAPCY</sequence>
<proteinExistence type="predicted"/>
<organism evidence="1 2">
    <name type="scientific">Cerrena zonata</name>
    <dbReference type="NCBI Taxonomy" id="2478898"/>
    <lineage>
        <taxon>Eukaryota</taxon>
        <taxon>Fungi</taxon>
        <taxon>Dikarya</taxon>
        <taxon>Basidiomycota</taxon>
        <taxon>Agaricomycotina</taxon>
        <taxon>Agaricomycetes</taxon>
        <taxon>Polyporales</taxon>
        <taxon>Cerrenaceae</taxon>
        <taxon>Cerrena</taxon>
    </lineage>
</organism>
<protein>
    <recommendedName>
        <fullName evidence="3">Aminoglycoside phosphotransferase domain-containing protein</fullName>
    </recommendedName>
</protein>
<dbReference type="AlphaFoldDB" id="A0AAW0GKI4"/>
<evidence type="ECO:0000313" key="2">
    <source>
        <dbReference type="Proteomes" id="UP001385951"/>
    </source>
</evidence>
<name>A0AAW0GKI4_9APHY</name>
<gene>
    <name evidence="1" type="ORF">QCA50_007397</name>
</gene>
<dbReference type="SUPFAM" id="SSF56112">
    <property type="entry name" value="Protein kinase-like (PK-like)"/>
    <property type="match status" value="1"/>
</dbReference>
<accession>A0AAW0GKI4</accession>
<keyword evidence="2" id="KW-1185">Reference proteome</keyword>
<comment type="caution">
    <text evidence="1">The sequence shown here is derived from an EMBL/GenBank/DDBJ whole genome shotgun (WGS) entry which is preliminary data.</text>
</comment>
<evidence type="ECO:0008006" key="3">
    <source>
        <dbReference type="Google" id="ProtNLM"/>
    </source>
</evidence>
<evidence type="ECO:0000313" key="1">
    <source>
        <dbReference type="EMBL" id="KAK7689605.1"/>
    </source>
</evidence>
<dbReference type="EMBL" id="JASBNA010000008">
    <property type="protein sequence ID" value="KAK7689605.1"/>
    <property type="molecule type" value="Genomic_DNA"/>
</dbReference>
<dbReference type="InterPro" id="IPR011009">
    <property type="entry name" value="Kinase-like_dom_sf"/>
</dbReference>
<reference evidence="1 2" key="1">
    <citation type="submission" date="2022-09" db="EMBL/GenBank/DDBJ databases">
        <authorList>
            <person name="Palmer J.M."/>
        </authorList>
    </citation>
    <scope>NUCLEOTIDE SEQUENCE [LARGE SCALE GENOMIC DNA]</scope>
    <source>
        <strain evidence="1 2">DSM 7382</strain>
    </source>
</reference>
<dbReference type="Proteomes" id="UP001385951">
    <property type="component" value="Unassembled WGS sequence"/>
</dbReference>